<dbReference type="SUPFAM" id="SSF55486">
    <property type="entry name" value="Metalloproteases ('zincins'), catalytic domain"/>
    <property type="match status" value="1"/>
</dbReference>
<reference evidence="17 18" key="1">
    <citation type="submission" date="2024-07" db="EMBL/GenBank/DDBJ databases">
        <title>Uliginosibacterium flavum JJ3220;KACC:17644.</title>
        <authorList>
            <person name="Kim M.K."/>
        </authorList>
    </citation>
    <scope>NUCLEOTIDE SEQUENCE [LARGE SCALE GENOMIC DNA]</scope>
    <source>
        <strain evidence="17 18">KACC:17644</strain>
    </source>
</reference>
<feature type="domain" description="Peptidase M1 alanyl aminopeptidase C-terminal" evidence="15">
    <location>
        <begin position="565"/>
        <end position="892"/>
    </location>
</feature>
<dbReference type="EC" id="3.4.11.2" evidence="4 12"/>
<organism evidence="17 18">
    <name type="scientific">Uliginosibacterium flavum</name>
    <dbReference type="NCBI Taxonomy" id="1396831"/>
    <lineage>
        <taxon>Bacteria</taxon>
        <taxon>Pseudomonadati</taxon>
        <taxon>Pseudomonadota</taxon>
        <taxon>Betaproteobacteria</taxon>
        <taxon>Rhodocyclales</taxon>
        <taxon>Zoogloeaceae</taxon>
        <taxon>Uliginosibacterium</taxon>
    </lineage>
</organism>
<dbReference type="InterPro" id="IPR042097">
    <property type="entry name" value="Aminopeptidase_N-like_N_sf"/>
</dbReference>
<comment type="similarity">
    <text evidence="3">Belongs to the peptidase M1 family.</text>
</comment>
<dbReference type="CDD" id="cd09600">
    <property type="entry name" value="M1_APN"/>
    <property type="match status" value="1"/>
</dbReference>
<dbReference type="SUPFAM" id="SSF63737">
    <property type="entry name" value="Leukotriene A4 hydrolase N-terminal domain"/>
    <property type="match status" value="1"/>
</dbReference>
<evidence type="ECO:0000256" key="3">
    <source>
        <dbReference type="ARBA" id="ARBA00010136"/>
    </source>
</evidence>
<dbReference type="RefSeq" id="WP_354599874.1">
    <property type="nucleotide sequence ID" value="NZ_JBEWZI010000003.1"/>
</dbReference>
<evidence type="ECO:0000256" key="11">
    <source>
        <dbReference type="ARBA" id="ARBA00023049"/>
    </source>
</evidence>
<name>A0ABV2THN2_9RHOO</name>
<evidence type="ECO:0000256" key="9">
    <source>
        <dbReference type="ARBA" id="ARBA00022801"/>
    </source>
</evidence>
<evidence type="ECO:0000259" key="15">
    <source>
        <dbReference type="Pfam" id="PF17432"/>
    </source>
</evidence>
<dbReference type="PRINTS" id="PR00756">
    <property type="entry name" value="ALADIPTASE"/>
</dbReference>
<evidence type="ECO:0000256" key="8">
    <source>
        <dbReference type="ARBA" id="ARBA00022723"/>
    </source>
</evidence>
<dbReference type="EMBL" id="JBEWZI010000003">
    <property type="protein sequence ID" value="MET7013414.1"/>
    <property type="molecule type" value="Genomic_DNA"/>
</dbReference>
<dbReference type="InterPro" id="IPR045357">
    <property type="entry name" value="Aminopeptidase_N-like_N"/>
</dbReference>
<dbReference type="GO" id="GO:0016285">
    <property type="term" value="F:alanyl aminopeptidase activity"/>
    <property type="evidence" value="ECO:0007669"/>
    <property type="project" value="UniProtKB-EC"/>
</dbReference>
<dbReference type="Gene3D" id="1.25.50.10">
    <property type="entry name" value="Peptidase M1, alanyl aminopeptidase, C-terminal domain"/>
    <property type="match status" value="1"/>
</dbReference>
<protein>
    <recommendedName>
        <fullName evidence="5 12">Aminopeptidase N</fullName>
        <ecNumber evidence="4 12">3.4.11.2</ecNumber>
    </recommendedName>
</protein>
<dbReference type="InterPro" id="IPR038438">
    <property type="entry name" value="PepN_Ig-like_sf"/>
</dbReference>
<feature type="domain" description="Aminopeptidase N-like N-terminal" evidence="16">
    <location>
        <begin position="101"/>
        <end position="189"/>
    </location>
</feature>
<dbReference type="Pfam" id="PF17900">
    <property type="entry name" value="Peptidase_M1_N"/>
    <property type="match status" value="1"/>
</dbReference>
<evidence type="ECO:0000256" key="2">
    <source>
        <dbReference type="ARBA" id="ARBA00001947"/>
    </source>
</evidence>
<dbReference type="InterPro" id="IPR035414">
    <property type="entry name" value="Peptidase_M1_pepN_Ig-like"/>
</dbReference>
<dbReference type="InterPro" id="IPR024601">
    <property type="entry name" value="Peptidase_M1_pepN_C"/>
</dbReference>
<feature type="domain" description="Peptidase M1 alanyl aminopeptidase Ig-like fold" evidence="14">
    <location>
        <begin position="447"/>
        <end position="560"/>
    </location>
</feature>
<dbReference type="InterPro" id="IPR001930">
    <property type="entry name" value="Peptidase_M1"/>
</dbReference>
<evidence type="ECO:0000256" key="4">
    <source>
        <dbReference type="ARBA" id="ARBA00012564"/>
    </source>
</evidence>
<feature type="domain" description="Peptidase M1 membrane alanine aminopeptidase" evidence="13">
    <location>
        <begin position="231"/>
        <end position="442"/>
    </location>
</feature>
<dbReference type="NCBIfam" id="TIGR02414">
    <property type="entry name" value="pepN_proteo"/>
    <property type="match status" value="1"/>
</dbReference>
<dbReference type="PANTHER" id="PTHR46322">
    <property type="entry name" value="PUROMYCIN-SENSITIVE AMINOPEPTIDASE"/>
    <property type="match status" value="1"/>
</dbReference>
<comment type="caution">
    <text evidence="17">The sequence shown here is derived from an EMBL/GenBank/DDBJ whole genome shotgun (WGS) entry which is preliminary data.</text>
</comment>
<evidence type="ECO:0000256" key="1">
    <source>
        <dbReference type="ARBA" id="ARBA00000098"/>
    </source>
</evidence>
<dbReference type="Gene3D" id="2.60.40.1730">
    <property type="entry name" value="tricorn interacting facor f3 domain"/>
    <property type="match status" value="1"/>
</dbReference>
<dbReference type="Gene3D" id="1.10.390.10">
    <property type="entry name" value="Neutral Protease Domain 2"/>
    <property type="match status" value="1"/>
</dbReference>
<dbReference type="InterPro" id="IPR014782">
    <property type="entry name" value="Peptidase_M1_dom"/>
</dbReference>
<evidence type="ECO:0000259" key="14">
    <source>
        <dbReference type="Pfam" id="PF11940"/>
    </source>
</evidence>
<dbReference type="InterPro" id="IPR027268">
    <property type="entry name" value="Peptidase_M4/M1_CTD_sf"/>
</dbReference>
<keyword evidence="18" id="KW-1185">Reference proteome</keyword>
<evidence type="ECO:0000256" key="6">
    <source>
        <dbReference type="ARBA" id="ARBA00022438"/>
    </source>
</evidence>
<evidence type="ECO:0000256" key="12">
    <source>
        <dbReference type="NCBIfam" id="TIGR02414"/>
    </source>
</evidence>
<accession>A0ABV2THN2</accession>
<evidence type="ECO:0000256" key="7">
    <source>
        <dbReference type="ARBA" id="ARBA00022670"/>
    </source>
</evidence>
<evidence type="ECO:0000313" key="17">
    <source>
        <dbReference type="EMBL" id="MET7013414.1"/>
    </source>
</evidence>
<dbReference type="Proteomes" id="UP001549691">
    <property type="component" value="Unassembled WGS sequence"/>
</dbReference>
<dbReference type="Pfam" id="PF01433">
    <property type="entry name" value="Peptidase_M1"/>
    <property type="match status" value="1"/>
</dbReference>
<dbReference type="InterPro" id="IPR037144">
    <property type="entry name" value="Peptidase_M1_pepN_C_sf"/>
</dbReference>
<keyword evidence="10" id="KW-0862">Zinc</keyword>
<dbReference type="Pfam" id="PF11940">
    <property type="entry name" value="DUF3458"/>
    <property type="match status" value="1"/>
</dbReference>
<evidence type="ECO:0000256" key="10">
    <source>
        <dbReference type="ARBA" id="ARBA00022833"/>
    </source>
</evidence>
<keyword evidence="6 17" id="KW-0031">Aminopeptidase</keyword>
<evidence type="ECO:0000256" key="5">
    <source>
        <dbReference type="ARBA" id="ARBA00015611"/>
    </source>
</evidence>
<dbReference type="PANTHER" id="PTHR46322:SF1">
    <property type="entry name" value="PUROMYCIN-SENSITIVE AMINOPEPTIDASE"/>
    <property type="match status" value="1"/>
</dbReference>
<dbReference type="Gene3D" id="3.30.2010.30">
    <property type="match status" value="1"/>
</dbReference>
<comment type="catalytic activity">
    <reaction evidence="1">
        <text>Release of an N-terminal amino acid, Xaa-|-Yaa- from a peptide, amide or arylamide. Xaa is preferably Ala, but may be most amino acids including Pro (slow action). When a terminal hydrophobic residue is followed by a prolyl residue, the two may be released as an intact Xaa-Pro dipeptide.</text>
        <dbReference type="EC" id="3.4.11.2"/>
    </reaction>
</comment>
<dbReference type="InterPro" id="IPR012779">
    <property type="entry name" value="Peptidase_M1_pepN"/>
</dbReference>
<sequence>MSNTPSTIYLKDYTPPAYLVDSVALDIAIHVGFAFVSSRLTMRRNPAGADAALVLNGEDLQLESLKLDGRTLGANDFLYADDLLTIHQAPEAFLLETVVRIEPDQNTQLSGLYRSKDGYFTQCEAQGFRRITFYPDRPDVLAKFECTLHADKTAFPILLANGNPVASGSEDDNRHWATWEDPFAKPAYLFACVAAKLDVIEDHYVTSSGRRVRCAVYVEPGKLDQCDHAIAALKKSMKWDEDVFGLEMDLDHYMIVAVGDFNMGAMENKGLNIFNTKYVLARPDTATDTDYQNIDRVVAHEYFHNWTGNRVTCRDWFQLSLKEGLTVFRDQQFGMDVHSAGVTRIQEVRTLRAAQFPEDAGPMAHPIRPESYAEINNFYTATVYEKGAEVIRMIHTLIGKDAFRKGMDLYFARHDGQAVTCEDFVAAMQDASGLDLTQFKRWYSQAGTPRLVVRSRFDAATRRYTLEVEQVFAHTPYEDRMAADGLPQARGPYHLPIVLGLLDADGRELPLQLVGESNATGSQRTLQLREAQQTFIFENIDAEPVPSLLRGFSAPVVLDYPYSTADLVHLMAYDRDAVNRWEAGQRLATDILLAGVTAFQQGTGETTGWIPQDYILAMARLLGAAFVEGGGPALVAEALVLPSENVLAEQMGVVDPDAIHAARLALRRTLARELREPLLAAYFELKDEAPYSPEGAQAGKRALRNACLGYLAELNELSAQALVIGHFETAGNMTDSIAALAAVANLDIPARHALLDSFYSKWRDEALVVDKWLQVQATSRLPGTTQDVRALMAHESFDIRNPNKVYSLLRAFCAANPQHFHAADGSGYKLAADVILQLDPLNPQVASRIARTFDRWKKFDPVRQRQARAQLERIRAQENLSSDVAEVVGKALD</sequence>
<gene>
    <name evidence="17" type="primary">pepN</name>
    <name evidence="17" type="ORF">ABXR19_04380</name>
</gene>
<proteinExistence type="inferred from homology"/>
<keyword evidence="11" id="KW-0482">Metalloprotease</keyword>
<evidence type="ECO:0000259" key="16">
    <source>
        <dbReference type="Pfam" id="PF17900"/>
    </source>
</evidence>
<evidence type="ECO:0000313" key="18">
    <source>
        <dbReference type="Proteomes" id="UP001549691"/>
    </source>
</evidence>
<dbReference type="Gene3D" id="2.60.40.1840">
    <property type="match status" value="1"/>
</dbReference>
<keyword evidence="9 17" id="KW-0378">Hydrolase</keyword>
<evidence type="ECO:0000259" key="13">
    <source>
        <dbReference type="Pfam" id="PF01433"/>
    </source>
</evidence>
<keyword evidence="7" id="KW-0645">Protease</keyword>
<keyword evidence="8" id="KW-0479">Metal-binding</keyword>
<comment type="cofactor">
    <cofactor evidence="2">
        <name>Zn(2+)</name>
        <dbReference type="ChEBI" id="CHEBI:29105"/>
    </cofactor>
</comment>
<dbReference type="Pfam" id="PF17432">
    <property type="entry name" value="DUF3458_C"/>
    <property type="match status" value="1"/>
</dbReference>